<evidence type="ECO:0000313" key="1">
    <source>
        <dbReference type="EMBL" id="PBK80969.1"/>
    </source>
</evidence>
<dbReference type="InParanoid" id="A0A2H3CCZ6"/>
<reference evidence="2" key="1">
    <citation type="journal article" date="2017" name="Nat. Ecol. Evol.">
        <title>Genome expansion and lineage-specific genetic innovations in the forest pathogenic fungi Armillaria.</title>
        <authorList>
            <person name="Sipos G."/>
            <person name="Prasanna A.N."/>
            <person name="Walter M.C."/>
            <person name="O'Connor E."/>
            <person name="Balint B."/>
            <person name="Krizsan K."/>
            <person name="Kiss B."/>
            <person name="Hess J."/>
            <person name="Varga T."/>
            <person name="Slot J."/>
            <person name="Riley R."/>
            <person name="Boka B."/>
            <person name="Rigling D."/>
            <person name="Barry K."/>
            <person name="Lee J."/>
            <person name="Mihaltcheva S."/>
            <person name="LaButti K."/>
            <person name="Lipzen A."/>
            <person name="Waldron R."/>
            <person name="Moloney N.M."/>
            <person name="Sperisen C."/>
            <person name="Kredics L."/>
            <person name="Vagvoelgyi C."/>
            <person name="Patrignani A."/>
            <person name="Fitzpatrick D."/>
            <person name="Nagy I."/>
            <person name="Doyle S."/>
            <person name="Anderson J.B."/>
            <person name="Grigoriev I.V."/>
            <person name="Gueldener U."/>
            <person name="Muensterkoetter M."/>
            <person name="Nagy L.G."/>
        </authorList>
    </citation>
    <scope>NUCLEOTIDE SEQUENCE [LARGE SCALE GENOMIC DNA]</scope>
    <source>
        <strain evidence="2">Ar21-2</strain>
    </source>
</reference>
<organism evidence="1 2">
    <name type="scientific">Armillaria gallica</name>
    <name type="common">Bulbous honey fungus</name>
    <name type="synonym">Armillaria bulbosa</name>
    <dbReference type="NCBI Taxonomy" id="47427"/>
    <lineage>
        <taxon>Eukaryota</taxon>
        <taxon>Fungi</taxon>
        <taxon>Dikarya</taxon>
        <taxon>Basidiomycota</taxon>
        <taxon>Agaricomycotina</taxon>
        <taxon>Agaricomycetes</taxon>
        <taxon>Agaricomycetidae</taxon>
        <taxon>Agaricales</taxon>
        <taxon>Marasmiineae</taxon>
        <taxon>Physalacriaceae</taxon>
        <taxon>Armillaria</taxon>
    </lineage>
</organism>
<sequence length="151" mass="17166">MVKQREGMEGPTRMQRVTLLSSSFRHQHDLRRDGRDGDTFDYEQGLSCARDWVRLPGYGERTCARFDCKISTFELSVRFSQPRFRIFPLHTPASVHSLGSTSARQFQHMSPISSSFALRGGVALVSSPSQRQRLRCWSDITTLSLGTKKPT</sequence>
<dbReference type="AlphaFoldDB" id="A0A2H3CCZ6"/>
<dbReference type="Proteomes" id="UP000217790">
    <property type="component" value="Unassembled WGS sequence"/>
</dbReference>
<gene>
    <name evidence="1" type="ORF">ARMGADRAFT_817770</name>
</gene>
<dbReference type="EMBL" id="KZ293737">
    <property type="protein sequence ID" value="PBK80969.1"/>
    <property type="molecule type" value="Genomic_DNA"/>
</dbReference>
<accession>A0A2H3CCZ6</accession>
<name>A0A2H3CCZ6_ARMGA</name>
<evidence type="ECO:0000313" key="2">
    <source>
        <dbReference type="Proteomes" id="UP000217790"/>
    </source>
</evidence>
<proteinExistence type="predicted"/>
<protein>
    <submittedName>
        <fullName evidence="1">Uncharacterized protein</fullName>
    </submittedName>
</protein>
<keyword evidence="2" id="KW-1185">Reference proteome</keyword>
<dbReference type="OrthoDB" id="10617153at2759"/>